<dbReference type="EMBL" id="BPLR01014738">
    <property type="protein sequence ID" value="GIY70955.1"/>
    <property type="molecule type" value="Genomic_DNA"/>
</dbReference>
<dbReference type="AlphaFoldDB" id="A0AAV4VM05"/>
<keyword evidence="2" id="KW-1185">Reference proteome</keyword>
<protein>
    <submittedName>
        <fullName evidence="1">Uncharacterized protein</fullName>
    </submittedName>
</protein>
<sequence length="91" mass="9999">MQTILFRPYCVPLTSLPVRGGIGTRGRGCFLQPLGRGSALALIGERKTRQQSARMAPFLEFALHDTEPPFARNGSITPRAMISHNCDRSSL</sequence>
<name>A0AAV4VM05_CAEEX</name>
<evidence type="ECO:0000313" key="2">
    <source>
        <dbReference type="Proteomes" id="UP001054945"/>
    </source>
</evidence>
<evidence type="ECO:0000313" key="1">
    <source>
        <dbReference type="EMBL" id="GIY70955.1"/>
    </source>
</evidence>
<accession>A0AAV4VM05</accession>
<organism evidence="1 2">
    <name type="scientific">Caerostris extrusa</name>
    <name type="common">Bark spider</name>
    <name type="synonym">Caerostris bankana</name>
    <dbReference type="NCBI Taxonomy" id="172846"/>
    <lineage>
        <taxon>Eukaryota</taxon>
        <taxon>Metazoa</taxon>
        <taxon>Ecdysozoa</taxon>
        <taxon>Arthropoda</taxon>
        <taxon>Chelicerata</taxon>
        <taxon>Arachnida</taxon>
        <taxon>Araneae</taxon>
        <taxon>Araneomorphae</taxon>
        <taxon>Entelegynae</taxon>
        <taxon>Araneoidea</taxon>
        <taxon>Araneidae</taxon>
        <taxon>Caerostris</taxon>
    </lineage>
</organism>
<reference evidence="1 2" key="1">
    <citation type="submission" date="2021-06" db="EMBL/GenBank/DDBJ databases">
        <title>Caerostris extrusa draft genome.</title>
        <authorList>
            <person name="Kono N."/>
            <person name="Arakawa K."/>
        </authorList>
    </citation>
    <scope>NUCLEOTIDE SEQUENCE [LARGE SCALE GENOMIC DNA]</scope>
</reference>
<dbReference type="Proteomes" id="UP001054945">
    <property type="component" value="Unassembled WGS sequence"/>
</dbReference>
<proteinExistence type="predicted"/>
<gene>
    <name evidence="1" type="ORF">CEXT_316331</name>
</gene>
<comment type="caution">
    <text evidence="1">The sequence shown here is derived from an EMBL/GenBank/DDBJ whole genome shotgun (WGS) entry which is preliminary data.</text>
</comment>